<dbReference type="SUPFAM" id="SSF52343">
    <property type="entry name" value="Ferredoxin reductase-like, C-terminal NADP-linked domain"/>
    <property type="match status" value="1"/>
</dbReference>
<keyword evidence="4" id="KW-0479">Metal-binding</keyword>
<evidence type="ECO:0000256" key="7">
    <source>
        <dbReference type="ARBA" id="ARBA00023004"/>
    </source>
</evidence>
<reference evidence="13 14" key="1">
    <citation type="submission" date="2012-09" db="EMBL/GenBank/DDBJ databases">
        <title>Genome Sequence of alkane-degrading Bacterium Alcanivorax sp. 19-m-6.</title>
        <authorList>
            <person name="Lai Q."/>
            <person name="Shao Z."/>
        </authorList>
    </citation>
    <scope>NUCLEOTIDE SEQUENCE [LARGE SCALE GENOMIC DNA]</scope>
    <source>
        <strain evidence="13 14">19-m-6</strain>
    </source>
</reference>
<dbReference type="InterPro" id="IPR050415">
    <property type="entry name" value="MRET"/>
</dbReference>
<evidence type="ECO:0000313" key="14">
    <source>
        <dbReference type="Proteomes" id="UP000029444"/>
    </source>
</evidence>
<dbReference type="GO" id="GO:0051537">
    <property type="term" value="F:2 iron, 2 sulfur cluster binding"/>
    <property type="evidence" value="ECO:0007669"/>
    <property type="project" value="UniProtKB-KW"/>
</dbReference>
<comment type="similarity">
    <text evidence="10">In the N-terminal section; belongs to the FAD-binding oxidoreductase type 6 family.</text>
</comment>
<evidence type="ECO:0000256" key="4">
    <source>
        <dbReference type="ARBA" id="ARBA00022723"/>
    </source>
</evidence>
<evidence type="ECO:0000256" key="8">
    <source>
        <dbReference type="ARBA" id="ARBA00023014"/>
    </source>
</evidence>
<dbReference type="Proteomes" id="UP000029444">
    <property type="component" value="Unassembled WGS sequence"/>
</dbReference>
<feature type="domain" description="FAD-binding FR-type" evidence="12">
    <location>
        <begin position="46"/>
        <end position="149"/>
    </location>
</feature>
<evidence type="ECO:0000259" key="12">
    <source>
        <dbReference type="PROSITE" id="PS51384"/>
    </source>
</evidence>
<keyword evidence="3" id="KW-0001">2Fe-2S</keyword>
<dbReference type="PANTHER" id="PTHR47354">
    <property type="entry name" value="NADH OXIDOREDUCTASE HCR"/>
    <property type="match status" value="1"/>
</dbReference>
<dbReference type="Pfam" id="PF00970">
    <property type="entry name" value="FAD_binding_6"/>
    <property type="match status" value="1"/>
</dbReference>
<evidence type="ECO:0000256" key="5">
    <source>
        <dbReference type="ARBA" id="ARBA00022827"/>
    </source>
</evidence>
<evidence type="ECO:0000256" key="1">
    <source>
        <dbReference type="ARBA" id="ARBA00001974"/>
    </source>
</evidence>
<accession>A0A095SF66</accession>
<feature type="domain" description="2Fe-2S ferredoxin-type" evidence="11">
    <location>
        <begin position="293"/>
        <end position="374"/>
    </location>
</feature>
<dbReference type="RefSeq" id="WP_035235009.1">
    <property type="nucleotide sequence ID" value="NZ_ARXV01000021.1"/>
</dbReference>
<gene>
    <name evidence="13" type="ORF">Y5S_03566</name>
</gene>
<proteinExistence type="inferred from homology"/>
<dbReference type="InterPro" id="IPR017938">
    <property type="entry name" value="Riboflavin_synthase-like_b-brl"/>
</dbReference>
<dbReference type="Gene3D" id="3.10.20.30">
    <property type="match status" value="1"/>
</dbReference>
<dbReference type="InterPro" id="IPR036010">
    <property type="entry name" value="2Fe-2S_ferredoxin-like_sf"/>
</dbReference>
<dbReference type="STRING" id="1177154.Y5S_03566"/>
<comment type="cofactor">
    <cofactor evidence="9">
        <name>[2Fe-2S] cluster</name>
        <dbReference type="ChEBI" id="CHEBI:190135"/>
    </cofactor>
</comment>
<dbReference type="eggNOG" id="COG1018">
    <property type="taxonomic scope" value="Bacteria"/>
</dbReference>
<dbReference type="InterPro" id="IPR001709">
    <property type="entry name" value="Flavoprot_Pyr_Nucl_cyt_Rdtase"/>
</dbReference>
<dbReference type="Gene3D" id="3.40.50.80">
    <property type="entry name" value="Nucleotide-binding domain of ferredoxin-NADP reductase (FNR) module"/>
    <property type="match status" value="1"/>
</dbReference>
<dbReference type="PROSITE" id="PS51384">
    <property type="entry name" value="FAD_FR"/>
    <property type="match status" value="1"/>
</dbReference>
<evidence type="ECO:0000256" key="10">
    <source>
        <dbReference type="ARBA" id="ARBA00061434"/>
    </source>
</evidence>
<dbReference type="AlphaFoldDB" id="A0A095SF66"/>
<dbReference type="OrthoDB" id="9796486at2"/>
<dbReference type="InterPro" id="IPR001433">
    <property type="entry name" value="OxRdtase_FAD/NAD-bd"/>
</dbReference>
<dbReference type="PATRIC" id="fig|1177154.3.peg.3576"/>
<keyword evidence="14" id="KW-1185">Reference proteome</keyword>
<sequence>MSATTPTSRRFQQGLNRLLQSRVADVLSYPHGVDRYLEVFNPLWSAKEVRARVDAVQHLTADSVTLTLTPNSNWQGFVPGQYVQLTVSINGKLHTRCYSPANSLYRKDGSIEITAKAHADGFVSRYLRDVVRVGDVVTLSQSGGEFALPEQRPERVLLISGGSGITPVMSMLRTLCDEGYQGEITFLHYANRAQDMIYASEVNEIATHFDNVTLLRAFADESEGGELSGLFSSEHLFKSVPDFAQATAFLCGPPPMMAAVEKVWDEQGISDRLHKEQFTLATAAVDDGGSAEGEVRFVRSETLVTNDGKTLLEQAEAAGLNPESGCRMGICYSCTCKKTAGKIRDLRTGEISSGDEEDIQLCVSVPVGTVALDI</sequence>
<keyword evidence="5" id="KW-0274">FAD</keyword>
<evidence type="ECO:0000259" key="11">
    <source>
        <dbReference type="PROSITE" id="PS51085"/>
    </source>
</evidence>
<dbReference type="EMBL" id="ARXV01000021">
    <property type="protein sequence ID" value="KGD63187.1"/>
    <property type="molecule type" value="Genomic_DNA"/>
</dbReference>
<dbReference type="Pfam" id="PF00175">
    <property type="entry name" value="NAD_binding_1"/>
    <property type="match status" value="1"/>
</dbReference>
<evidence type="ECO:0000256" key="3">
    <source>
        <dbReference type="ARBA" id="ARBA00022714"/>
    </source>
</evidence>
<comment type="cofactor">
    <cofactor evidence="1">
        <name>FAD</name>
        <dbReference type="ChEBI" id="CHEBI:57692"/>
    </cofactor>
</comment>
<evidence type="ECO:0000313" key="13">
    <source>
        <dbReference type="EMBL" id="KGD63187.1"/>
    </source>
</evidence>
<dbReference type="PANTHER" id="PTHR47354:SF6">
    <property type="entry name" value="NADH OXIDOREDUCTASE HCR"/>
    <property type="match status" value="1"/>
</dbReference>
<dbReference type="InterPro" id="IPR017927">
    <property type="entry name" value="FAD-bd_FR_type"/>
</dbReference>
<keyword evidence="2" id="KW-0285">Flavoprotein</keyword>
<dbReference type="SUPFAM" id="SSF54292">
    <property type="entry name" value="2Fe-2S ferredoxin-like"/>
    <property type="match status" value="1"/>
</dbReference>
<dbReference type="PRINTS" id="PR00410">
    <property type="entry name" value="PHEHYDRXLASE"/>
</dbReference>
<dbReference type="InterPro" id="IPR012675">
    <property type="entry name" value="Beta-grasp_dom_sf"/>
</dbReference>
<evidence type="ECO:0000256" key="9">
    <source>
        <dbReference type="ARBA" id="ARBA00034078"/>
    </source>
</evidence>
<comment type="caution">
    <text evidence="13">The sequence shown here is derived from an EMBL/GenBank/DDBJ whole genome shotgun (WGS) entry which is preliminary data.</text>
</comment>
<dbReference type="SUPFAM" id="SSF63380">
    <property type="entry name" value="Riboflavin synthase domain-like"/>
    <property type="match status" value="1"/>
</dbReference>
<evidence type="ECO:0000256" key="6">
    <source>
        <dbReference type="ARBA" id="ARBA00023002"/>
    </source>
</evidence>
<dbReference type="Gene3D" id="2.40.30.10">
    <property type="entry name" value="Translation factors"/>
    <property type="match status" value="1"/>
</dbReference>
<dbReference type="InterPro" id="IPR008333">
    <property type="entry name" value="Cbr1-like_FAD-bd_dom"/>
</dbReference>
<dbReference type="GO" id="GO:0016491">
    <property type="term" value="F:oxidoreductase activity"/>
    <property type="evidence" value="ECO:0007669"/>
    <property type="project" value="UniProtKB-KW"/>
</dbReference>
<dbReference type="GO" id="GO:0046872">
    <property type="term" value="F:metal ion binding"/>
    <property type="evidence" value="ECO:0007669"/>
    <property type="project" value="UniProtKB-KW"/>
</dbReference>
<dbReference type="CDD" id="cd00207">
    <property type="entry name" value="fer2"/>
    <property type="match status" value="1"/>
</dbReference>
<protein>
    <submittedName>
        <fullName evidence="13">Flavodoxin reductase-like protein</fullName>
    </submittedName>
</protein>
<dbReference type="PRINTS" id="PR00371">
    <property type="entry name" value="FPNCR"/>
</dbReference>
<dbReference type="PROSITE" id="PS51085">
    <property type="entry name" value="2FE2S_FER_2"/>
    <property type="match status" value="1"/>
</dbReference>
<name>A0A095SF66_9GAMM</name>
<dbReference type="CDD" id="cd06216">
    <property type="entry name" value="FNR_iron_sulfur_binding_2"/>
    <property type="match status" value="1"/>
</dbReference>
<keyword evidence="6" id="KW-0560">Oxidoreductase</keyword>
<dbReference type="InterPro" id="IPR039261">
    <property type="entry name" value="FNR_nucleotide-bd"/>
</dbReference>
<keyword evidence="8" id="KW-0411">Iron-sulfur</keyword>
<evidence type="ECO:0000256" key="2">
    <source>
        <dbReference type="ARBA" id="ARBA00022630"/>
    </source>
</evidence>
<dbReference type="Pfam" id="PF00111">
    <property type="entry name" value="Fer2"/>
    <property type="match status" value="1"/>
</dbReference>
<organism evidence="13 14">
    <name type="scientific">Alcanivorax nanhaiticus</name>
    <dbReference type="NCBI Taxonomy" id="1177154"/>
    <lineage>
        <taxon>Bacteria</taxon>
        <taxon>Pseudomonadati</taxon>
        <taxon>Pseudomonadota</taxon>
        <taxon>Gammaproteobacteria</taxon>
        <taxon>Oceanospirillales</taxon>
        <taxon>Alcanivoracaceae</taxon>
        <taxon>Alcanivorax</taxon>
    </lineage>
</organism>
<dbReference type="InterPro" id="IPR001041">
    <property type="entry name" value="2Fe-2S_ferredoxin-type"/>
</dbReference>
<keyword evidence="7" id="KW-0408">Iron</keyword>